<comment type="similarity">
    <text evidence="2 6">Belongs to the anoctamin family.</text>
</comment>
<evidence type="ECO:0000259" key="7">
    <source>
        <dbReference type="Pfam" id="PF04547"/>
    </source>
</evidence>
<evidence type="ECO:0000313" key="9">
    <source>
        <dbReference type="Proteomes" id="UP001168821"/>
    </source>
</evidence>
<feature type="transmembrane region" description="Helical" evidence="6">
    <location>
        <begin position="386"/>
        <end position="405"/>
    </location>
</feature>
<dbReference type="InterPro" id="IPR007632">
    <property type="entry name" value="Anoctamin"/>
</dbReference>
<protein>
    <recommendedName>
        <fullName evidence="6">Anoctamin</fullName>
    </recommendedName>
</protein>
<comment type="caution">
    <text evidence="8">The sequence shown here is derived from an EMBL/GenBank/DDBJ whole genome shotgun (WGS) entry which is preliminary data.</text>
</comment>
<evidence type="ECO:0000256" key="1">
    <source>
        <dbReference type="ARBA" id="ARBA00004141"/>
    </source>
</evidence>
<dbReference type="EMBL" id="JALNTZ010000004">
    <property type="protein sequence ID" value="KAJ3654062.1"/>
    <property type="molecule type" value="Genomic_DNA"/>
</dbReference>
<evidence type="ECO:0000256" key="4">
    <source>
        <dbReference type="ARBA" id="ARBA00022989"/>
    </source>
</evidence>
<reference evidence="8" key="1">
    <citation type="journal article" date="2023" name="G3 (Bethesda)">
        <title>Whole genome assemblies of Zophobas morio and Tenebrio molitor.</title>
        <authorList>
            <person name="Kaur S."/>
            <person name="Stinson S.A."/>
            <person name="diCenzo G.C."/>
        </authorList>
    </citation>
    <scope>NUCLEOTIDE SEQUENCE</scope>
    <source>
        <strain evidence="8">QUZm001</strain>
    </source>
</reference>
<keyword evidence="4 6" id="KW-1133">Transmembrane helix</keyword>
<feature type="transmembrane region" description="Helical" evidence="6">
    <location>
        <begin position="199"/>
        <end position="225"/>
    </location>
</feature>
<evidence type="ECO:0000256" key="5">
    <source>
        <dbReference type="ARBA" id="ARBA00023136"/>
    </source>
</evidence>
<keyword evidence="3 6" id="KW-0812">Transmembrane</keyword>
<name>A0AA38ICV2_9CUCU</name>
<accession>A0AA38ICV2</accession>
<proteinExistence type="inferred from homology"/>
<dbReference type="Pfam" id="PF04547">
    <property type="entry name" value="Anoctamin"/>
    <property type="match status" value="1"/>
</dbReference>
<dbReference type="InterPro" id="IPR049452">
    <property type="entry name" value="Anoctamin_TM"/>
</dbReference>
<evidence type="ECO:0000256" key="6">
    <source>
        <dbReference type="RuleBase" id="RU280814"/>
    </source>
</evidence>
<comment type="subcellular location">
    <subcellularLocation>
        <location evidence="1 6">Membrane</location>
        <topology evidence="1 6">Multi-pass membrane protein</topology>
    </subcellularLocation>
</comment>
<organism evidence="8 9">
    <name type="scientific">Zophobas morio</name>
    <dbReference type="NCBI Taxonomy" id="2755281"/>
    <lineage>
        <taxon>Eukaryota</taxon>
        <taxon>Metazoa</taxon>
        <taxon>Ecdysozoa</taxon>
        <taxon>Arthropoda</taxon>
        <taxon>Hexapoda</taxon>
        <taxon>Insecta</taxon>
        <taxon>Pterygota</taxon>
        <taxon>Neoptera</taxon>
        <taxon>Endopterygota</taxon>
        <taxon>Coleoptera</taxon>
        <taxon>Polyphaga</taxon>
        <taxon>Cucujiformia</taxon>
        <taxon>Tenebrionidae</taxon>
        <taxon>Zophobas</taxon>
    </lineage>
</organism>
<dbReference type="PANTHER" id="PTHR12308:SF74">
    <property type="entry name" value="ANOCTAMIN"/>
    <property type="match status" value="1"/>
</dbReference>
<feature type="transmembrane region" description="Helical" evidence="6">
    <location>
        <begin position="301"/>
        <end position="326"/>
    </location>
</feature>
<dbReference type="AlphaFoldDB" id="A0AA38ICV2"/>
<feature type="transmembrane region" description="Helical" evidence="6">
    <location>
        <begin position="509"/>
        <end position="532"/>
    </location>
</feature>
<comment type="caution">
    <text evidence="6">Lacks conserved residue(s) required for the propagation of feature annotation.</text>
</comment>
<evidence type="ECO:0000256" key="2">
    <source>
        <dbReference type="ARBA" id="ARBA00009671"/>
    </source>
</evidence>
<dbReference type="PANTHER" id="PTHR12308">
    <property type="entry name" value="ANOCTAMIN"/>
    <property type="match status" value="1"/>
</dbReference>
<feature type="domain" description="Anoctamin transmembrane" evidence="7">
    <location>
        <begin position="191"/>
        <end position="635"/>
    </location>
</feature>
<keyword evidence="9" id="KW-1185">Reference proteome</keyword>
<sequence length="669" mass="78167">MSDEFDEGTSLPPTYLVLKVASDIKENTLTWLIDKIRGKRRDGGAELIVMRQPCDPEDGWMLHLSASKIKFLETAEEMELMKEDKAGVMREFTVSQLEEFLPEGMHVDDLLTLAEKQTIVRHELENIRALAEDAHIPGYPTYTLYEGQSIFQVCVKFNIILNVYPLHDQEALKKLGKKWYMSFGDQPIEEIRLYFGEAIALYFTFLGYYTATLVVPVLLGLLQLIVYSDTMSFFCVFNVVWVTLVLEIWKKKSNELAFKWGTISMTSMDEPRPNFRGSMGYDAISGKLQPQSPRYFTYIKMYCVSVPVVFLCLVGGFFMMLASFWAEDYLKQSHASDEYIILVPSIIYSILVFVVNAYYRRLATFLTEWENHRTQSQFDRHRVTKLVLFEFVNNFMSLFYIAFIIRDMEMLRSQLQTMLIIFQLISHMQEALLPFTIKYYGAKFASWRKSFFSSSREKNKFYRIATDEQLFPVLRSLPYLPIDDTRIEEASKEGDMEDYTDTYDDYLELFIQFGYVFLFSPVYPVAAFWALFNNVVEIRADAFKLCKIFQRPMSKRVKDIGAWQRCFEIIGAMSIMTNCGLLCLSPELKRSAPEMGQVEWVLLFVLLEHALLGIRYLMHITISDKPEWVRVALARRNYESKQALKFERSQKNRRLLTRKFKTIHGTHGH</sequence>
<dbReference type="GO" id="GO:0005254">
    <property type="term" value="F:chloride channel activity"/>
    <property type="evidence" value="ECO:0007669"/>
    <property type="project" value="TreeGrafter"/>
</dbReference>
<keyword evidence="5 6" id="KW-0472">Membrane</keyword>
<evidence type="ECO:0000313" key="8">
    <source>
        <dbReference type="EMBL" id="KAJ3654062.1"/>
    </source>
</evidence>
<dbReference type="Proteomes" id="UP001168821">
    <property type="component" value="Unassembled WGS sequence"/>
</dbReference>
<dbReference type="GO" id="GO:0005886">
    <property type="term" value="C:plasma membrane"/>
    <property type="evidence" value="ECO:0007669"/>
    <property type="project" value="TreeGrafter"/>
</dbReference>
<gene>
    <name evidence="8" type="ORF">Zmor_013276</name>
</gene>
<feature type="transmembrane region" description="Helical" evidence="6">
    <location>
        <begin position="231"/>
        <end position="249"/>
    </location>
</feature>
<feature type="transmembrane region" description="Helical" evidence="6">
    <location>
        <begin position="338"/>
        <end position="359"/>
    </location>
</feature>
<evidence type="ECO:0000256" key="3">
    <source>
        <dbReference type="ARBA" id="ARBA00022692"/>
    </source>
</evidence>